<organism evidence="7 8">
    <name type="scientific">Quercus suber</name>
    <name type="common">Cork oak</name>
    <dbReference type="NCBI Taxonomy" id="58331"/>
    <lineage>
        <taxon>Eukaryota</taxon>
        <taxon>Viridiplantae</taxon>
        <taxon>Streptophyta</taxon>
        <taxon>Embryophyta</taxon>
        <taxon>Tracheophyta</taxon>
        <taxon>Spermatophyta</taxon>
        <taxon>Magnoliopsida</taxon>
        <taxon>eudicotyledons</taxon>
        <taxon>Gunneridae</taxon>
        <taxon>Pentapetalae</taxon>
        <taxon>rosids</taxon>
        <taxon>fabids</taxon>
        <taxon>Fagales</taxon>
        <taxon>Fagaceae</taxon>
        <taxon>Quercus</taxon>
    </lineage>
</organism>
<dbReference type="SUPFAM" id="SSF52540">
    <property type="entry name" value="P-loop containing nucleoside triphosphate hydrolases"/>
    <property type="match status" value="1"/>
</dbReference>
<dbReference type="GO" id="GO:0016787">
    <property type="term" value="F:hydrolase activity"/>
    <property type="evidence" value="ECO:0007669"/>
    <property type="project" value="UniProtKB-KW"/>
</dbReference>
<keyword evidence="1" id="KW-0547">Nucleotide-binding</keyword>
<dbReference type="InterPro" id="IPR027417">
    <property type="entry name" value="P-loop_NTPase"/>
</dbReference>
<feature type="compositionally biased region" description="Basic and acidic residues" evidence="5">
    <location>
        <begin position="47"/>
        <end position="63"/>
    </location>
</feature>
<dbReference type="GO" id="GO:0005524">
    <property type="term" value="F:ATP binding"/>
    <property type="evidence" value="ECO:0007669"/>
    <property type="project" value="UniProtKB-KW"/>
</dbReference>
<evidence type="ECO:0000313" key="7">
    <source>
        <dbReference type="EMBL" id="KAK7848747.1"/>
    </source>
</evidence>
<gene>
    <name evidence="7" type="primary">prp5_1</name>
    <name evidence="7" type="ORF">CFP56_004477</name>
</gene>
<dbReference type="EMBL" id="PKMF04000123">
    <property type="protein sequence ID" value="KAK7848747.1"/>
    <property type="molecule type" value="Genomic_DNA"/>
</dbReference>
<dbReference type="GO" id="GO:0004386">
    <property type="term" value="F:helicase activity"/>
    <property type="evidence" value="ECO:0007669"/>
    <property type="project" value="UniProtKB-KW"/>
</dbReference>
<dbReference type="Pfam" id="PF00270">
    <property type="entry name" value="DEAD"/>
    <property type="match status" value="1"/>
</dbReference>
<sequence length="594" mass="65937">MAKGDDALRRKRNKANRKKERDSSAKVSSRVAAIIASKKRRKSGKRRMCERNKANRKKERDSSAKVSSRVAAIIASKKRRKSGKRRMCEGMCFSLPTPEDPFNNRHDKKNFKRKGCKNKIPSQEDEEDFVKGKGAALGNEKQSSNLENENVKVVDFMDDEEGLVISVNDMGQKCLVDPKEKVQVIEKEGNHGQDRWAFENSTPSKFLFMCLNSIENALRHDGTYISEEEKPLFVNDWGVEFWKCYSAGKDILETSGACSSIEQIAWIVSIAADTIARKEKEGQSFASPFLLFLVPSQEKAAKVRSICKPLKALGIHTVSIHPGASLDHQIQGLKSCEPEFLVSTPERLLELVTSKAIDISGVSLLVVDGLKPLSNGGFSDMIKSIRKSILGNPLTVVFDDCFSHTSVPLVQNLLLGSAFRLSLNDAITSLSSCIIQSVNVCTSEEEKLPKCIQILDEAYCNKLYSQPLKVLYICGKDSNPRDLVTALKVKDYSISTGPSCTISNFENSKKKPPVSMINVDQISTANLEEYEIVIIPSFELPIDSYVHVLTKMARHTVNGVLHSFVTKENSALAGPLIEILEQCGQAVPEALRYL</sequence>
<evidence type="ECO:0000256" key="5">
    <source>
        <dbReference type="SAM" id="MobiDB-lite"/>
    </source>
</evidence>
<proteinExistence type="predicted"/>
<accession>A0AAW0LAP2</accession>
<protein>
    <submittedName>
        <fullName evidence="7">Pre-mrna-processing atp-dependent rna helicase prp5</fullName>
    </submittedName>
</protein>
<name>A0AAW0LAP2_QUESU</name>
<keyword evidence="4" id="KW-0067">ATP-binding</keyword>
<feature type="compositionally biased region" description="Basic residues" evidence="5">
    <location>
        <begin position="9"/>
        <end position="18"/>
    </location>
</feature>
<keyword evidence="3 7" id="KW-0347">Helicase</keyword>
<keyword evidence="8" id="KW-1185">Reference proteome</keyword>
<evidence type="ECO:0000256" key="1">
    <source>
        <dbReference type="ARBA" id="ARBA00022741"/>
    </source>
</evidence>
<reference evidence="7 8" key="1">
    <citation type="journal article" date="2018" name="Sci. Data">
        <title>The draft genome sequence of cork oak.</title>
        <authorList>
            <person name="Ramos A.M."/>
            <person name="Usie A."/>
            <person name="Barbosa P."/>
            <person name="Barros P.M."/>
            <person name="Capote T."/>
            <person name="Chaves I."/>
            <person name="Simoes F."/>
            <person name="Abreu I."/>
            <person name="Carrasquinho I."/>
            <person name="Faro C."/>
            <person name="Guimaraes J.B."/>
            <person name="Mendonca D."/>
            <person name="Nobrega F."/>
            <person name="Rodrigues L."/>
            <person name="Saibo N.J.M."/>
            <person name="Varela M.C."/>
            <person name="Egas C."/>
            <person name="Matos J."/>
            <person name="Miguel C.M."/>
            <person name="Oliveira M.M."/>
            <person name="Ricardo C.P."/>
            <person name="Goncalves S."/>
        </authorList>
    </citation>
    <scope>NUCLEOTIDE SEQUENCE [LARGE SCALE GENOMIC DNA]</scope>
    <source>
        <strain evidence="8">cv. HL8</strain>
    </source>
</reference>
<dbReference type="Gene3D" id="3.40.50.300">
    <property type="entry name" value="P-loop containing nucleotide triphosphate hydrolases"/>
    <property type="match status" value="1"/>
</dbReference>
<evidence type="ECO:0000256" key="3">
    <source>
        <dbReference type="ARBA" id="ARBA00022806"/>
    </source>
</evidence>
<feature type="compositionally biased region" description="Basic residues" evidence="5">
    <location>
        <begin position="37"/>
        <end position="46"/>
    </location>
</feature>
<dbReference type="GO" id="GO:0003676">
    <property type="term" value="F:nucleic acid binding"/>
    <property type="evidence" value="ECO:0007669"/>
    <property type="project" value="InterPro"/>
</dbReference>
<evidence type="ECO:0000313" key="8">
    <source>
        <dbReference type="Proteomes" id="UP000237347"/>
    </source>
</evidence>
<feature type="domain" description="DEAD/DEAH-box helicase" evidence="6">
    <location>
        <begin position="284"/>
        <end position="389"/>
    </location>
</feature>
<evidence type="ECO:0000256" key="2">
    <source>
        <dbReference type="ARBA" id="ARBA00022801"/>
    </source>
</evidence>
<dbReference type="AlphaFoldDB" id="A0AAW0LAP2"/>
<feature type="region of interest" description="Disordered" evidence="5">
    <location>
        <begin position="1"/>
        <end position="70"/>
    </location>
</feature>
<dbReference type="PANTHER" id="PTHR47960">
    <property type="entry name" value="DEAD-BOX ATP-DEPENDENT RNA HELICASE 50"/>
    <property type="match status" value="1"/>
</dbReference>
<dbReference type="Proteomes" id="UP000237347">
    <property type="component" value="Unassembled WGS sequence"/>
</dbReference>
<evidence type="ECO:0000259" key="6">
    <source>
        <dbReference type="Pfam" id="PF00270"/>
    </source>
</evidence>
<evidence type="ECO:0000256" key="4">
    <source>
        <dbReference type="ARBA" id="ARBA00022840"/>
    </source>
</evidence>
<keyword evidence="2" id="KW-0378">Hydrolase</keyword>
<dbReference type="InterPro" id="IPR011545">
    <property type="entry name" value="DEAD/DEAH_box_helicase_dom"/>
</dbReference>
<comment type="caution">
    <text evidence="7">The sequence shown here is derived from an EMBL/GenBank/DDBJ whole genome shotgun (WGS) entry which is preliminary data.</text>
</comment>